<dbReference type="EMBL" id="AP023213">
    <property type="protein sequence ID" value="BCO11525.1"/>
    <property type="molecule type" value="Genomic_DNA"/>
</dbReference>
<gene>
    <name evidence="2" type="ORF">GEOBRER4_n3071</name>
</gene>
<evidence type="ECO:0000313" key="3">
    <source>
        <dbReference type="Proteomes" id="UP000515472"/>
    </source>
</evidence>
<reference evidence="2 3" key="1">
    <citation type="submission" date="2020-06" db="EMBL/GenBank/DDBJ databases">
        <title>Interaction of electrochemicaly active bacteria, Geobacter bremensis R4 on different carbon anode.</title>
        <authorList>
            <person name="Meng L."/>
            <person name="Yoshida N."/>
        </authorList>
    </citation>
    <scope>NUCLEOTIDE SEQUENCE [LARGE SCALE GENOMIC DNA]</scope>
    <source>
        <strain evidence="2 3">R4</strain>
    </source>
</reference>
<evidence type="ECO:0000256" key="1">
    <source>
        <dbReference type="SAM" id="MobiDB-lite"/>
    </source>
</evidence>
<proteinExistence type="predicted"/>
<keyword evidence="3" id="KW-1185">Reference proteome</keyword>
<protein>
    <submittedName>
        <fullName evidence="2">Uncharacterized protein</fullName>
    </submittedName>
</protein>
<accession>A0A7R7FSF5</accession>
<feature type="region of interest" description="Disordered" evidence="1">
    <location>
        <begin position="24"/>
        <end position="45"/>
    </location>
</feature>
<sequence length="45" mass="4832">MTDVEVKIVRTDESEVEGILELQDANQARNGGTLSANLPGSRQSC</sequence>
<dbReference type="Proteomes" id="UP000515472">
    <property type="component" value="Chromosome"/>
</dbReference>
<dbReference type="AlphaFoldDB" id="A0A7R7FSF5"/>
<evidence type="ECO:0000313" key="2">
    <source>
        <dbReference type="EMBL" id="BCO11525.1"/>
    </source>
</evidence>
<organism evidence="2 3">
    <name type="scientific">Citrifermentans bremense</name>
    <dbReference type="NCBI Taxonomy" id="60035"/>
    <lineage>
        <taxon>Bacteria</taxon>
        <taxon>Pseudomonadati</taxon>
        <taxon>Thermodesulfobacteriota</taxon>
        <taxon>Desulfuromonadia</taxon>
        <taxon>Geobacterales</taxon>
        <taxon>Geobacteraceae</taxon>
        <taxon>Citrifermentans</taxon>
    </lineage>
</organism>
<dbReference type="RefSeq" id="WP_185242978.1">
    <property type="nucleotide sequence ID" value="NZ_AP023213.1"/>
</dbReference>
<name>A0A7R7FSF5_9BACT</name>